<dbReference type="RefSeq" id="YP_009610085.1">
    <property type="nucleotide sequence ID" value="NC_042000.1"/>
</dbReference>
<keyword evidence="2" id="KW-1185">Reference proteome</keyword>
<dbReference type="OrthoDB" id="26013at10239"/>
<evidence type="ECO:0000313" key="1">
    <source>
        <dbReference type="EMBL" id="ASX98740.1"/>
    </source>
</evidence>
<accession>A0A286N2Y3</accession>
<dbReference type="EMBL" id="MF185718">
    <property type="protein sequence ID" value="ASX98740.1"/>
    <property type="molecule type" value="Genomic_DNA"/>
</dbReference>
<name>A0A286N2Y3_9CAUD</name>
<evidence type="ECO:0000313" key="2">
    <source>
        <dbReference type="Proteomes" id="UP000225683"/>
    </source>
</evidence>
<proteinExistence type="predicted"/>
<dbReference type="GeneID" id="40086171"/>
<dbReference type="KEGG" id="vg:40086171"/>
<dbReference type="Proteomes" id="UP000225683">
    <property type="component" value="Genome"/>
</dbReference>
<sequence length="138" mass="14963">MSVAPITQAEINNVVVTRNGVTLSVGEESGNVIKTTVGEAPDKLRTRAVYLLALANYIDNPPAPPFDFPPNHAAVITGEIDVEGSFSVVRFTRLEDAGWFSRGFGWKDEAAIRRDFHNLRVVSEGVPNETPAEEAPGE</sequence>
<gene>
    <name evidence="1" type="primary">71</name>
    <name evidence="1" type="ORF">SEA_COLUCCI_71</name>
</gene>
<organism evidence="1 2">
    <name type="scientific">Arthrobacter phage Colucci</name>
    <dbReference type="NCBI Taxonomy" id="2015834"/>
    <lineage>
        <taxon>Viruses</taxon>
        <taxon>Duplodnaviria</taxon>
        <taxon>Heunggongvirae</taxon>
        <taxon>Uroviricota</taxon>
        <taxon>Caudoviricetes</taxon>
        <taxon>Klausavirus</taxon>
        <taxon>Klausavirus colucci</taxon>
    </lineage>
</organism>
<protein>
    <submittedName>
        <fullName evidence="1">Uncharacterized protein</fullName>
    </submittedName>
</protein>
<reference evidence="1 2" key="1">
    <citation type="submission" date="2017-06" db="EMBL/GenBank/DDBJ databases">
        <authorList>
            <person name="Conboy A.J."/>
            <person name="Conboy D.B."/>
            <person name="Kulkosky J."/>
            <person name="Cross T."/>
            <person name="Moy E.A."/>
            <person name="Stoner T.H."/>
            <person name="Garlena R.A."/>
            <person name="Russell D.A."/>
            <person name="Pope W.H."/>
            <person name="Jacobs-Sera D."/>
            <person name="Hatfull G.F."/>
        </authorList>
    </citation>
    <scope>NUCLEOTIDE SEQUENCE [LARGE SCALE GENOMIC DNA]</scope>
</reference>